<keyword evidence="1" id="KW-0732">Signal</keyword>
<gene>
    <name evidence="2" type="ORF">LPC04_07390</name>
</gene>
<sequence>MTNERGYRAGFALMALVSSLCASTRAAADDAPPAMEKCAKTLGVVRIEEDTGADWYRYYVGRLGSTAPVISAMVMESNCFVVVERGTGERGINAETARSRGDEARESSTRGKGQQVVADYLLKPEIVMNKKGDSGSSFGGIGRLLPSGLGNIVGAGRVGISSNEASTVMTLVDIRSTVRLVAAQGHSESKNWNFSGLGFGRYGLGAGSAYSNTDEGKMVTAAFVDSYNKLVVAVKNYKAQKVEGGLGNGGALGVQGGETDASKKVGQ</sequence>
<comment type="caution">
    <text evidence="2">The sequence shown here is derived from an EMBL/GenBank/DDBJ whole genome shotgun (WGS) entry which is preliminary data.</text>
</comment>
<feature type="signal peptide" evidence="1">
    <location>
        <begin position="1"/>
        <end position="28"/>
    </location>
</feature>
<reference evidence="2" key="1">
    <citation type="submission" date="2021-11" db="EMBL/GenBank/DDBJ databases">
        <title>BS-T2-15 a new species belonging to the Comamonadaceae family isolated from the soil of a French oak forest.</title>
        <authorList>
            <person name="Mieszkin S."/>
            <person name="Alain K."/>
        </authorList>
    </citation>
    <scope>NUCLEOTIDE SEQUENCE</scope>
    <source>
        <strain evidence="2">BS-T2-15</strain>
    </source>
</reference>
<proteinExistence type="predicted"/>
<dbReference type="Proteomes" id="UP001139353">
    <property type="component" value="Unassembled WGS sequence"/>
</dbReference>
<keyword evidence="3" id="KW-1185">Reference proteome</keyword>
<name>A0A9X1YHJ7_9BURK</name>
<dbReference type="AlphaFoldDB" id="A0A9X1YHJ7"/>
<accession>A0A9X1YHJ7</accession>
<protein>
    <submittedName>
        <fullName evidence="2">Peptidoglycan-binding protein</fullName>
    </submittedName>
</protein>
<dbReference type="EMBL" id="JAJLJH010000001">
    <property type="protein sequence ID" value="MCK9685530.1"/>
    <property type="molecule type" value="Genomic_DNA"/>
</dbReference>
<feature type="chain" id="PRO_5040953470" evidence="1">
    <location>
        <begin position="29"/>
        <end position="267"/>
    </location>
</feature>
<evidence type="ECO:0000313" key="3">
    <source>
        <dbReference type="Proteomes" id="UP001139353"/>
    </source>
</evidence>
<evidence type="ECO:0000256" key="1">
    <source>
        <dbReference type="SAM" id="SignalP"/>
    </source>
</evidence>
<dbReference type="RefSeq" id="WP_275681529.1">
    <property type="nucleotide sequence ID" value="NZ_JAJLJH010000001.1"/>
</dbReference>
<evidence type="ECO:0000313" key="2">
    <source>
        <dbReference type="EMBL" id="MCK9685530.1"/>
    </source>
</evidence>
<organism evidence="2 3">
    <name type="scientific">Scleromatobacter humisilvae</name>
    <dbReference type="NCBI Taxonomy" id="2897159"/>
    <lineage>
        <taxon>Bacteria</taxon>
        <taxon>Pseudomonadati</taxon>
        <taxon>Pseudomonadota</taxon>
        <taxon>Betaproteobacteria</taxon>
        <taxon>Burkholderiales</taxon>
        <taxon>Sphaerotilaceae</taxon>
        <taxon>Scleromatobacter</taxon>
    </lineage>
</organism>